<keyword evidence="2" id="KW-0813">Transport</keyword>
<dbReference type="InterPro" id="IPR020846">
    <property type="entry name" value="MFS_dom"/>
</dbReference>
<feature type="transmembrane region" description="Helical" evidence="7">
    <location>
        <begin position="291"/>
        <end position="311"/>
    </location>
</feature>
<dbReference type="InterPro" id="IPR010290">
    <property type="entry name" value="TM_effector"/>
</dbReference>
<evidence type="ECO:0000313" key="10">
    <source>
        <dbReference type="Proteomes" id="UP001596242"/>
    </source>
</evidence>
<feature type="transmembrane region" description="Helical" evidence="7">
    <location>
        <begin position="226"/>
        <end position="250"/>
    </location>
</feature>
<feature type="domain" description="Major facilitator superfamily (MFS) profile" evidence="8">
    <location>
        <begin position="179"/>
        <end position="427"/>
    </location>
</feature>
<keyword evidence="10" id="KW-1185">Reference proteome</keyword>
<protein>
    <submittedName>
        <fullName evidence="9">MFS transporter</fullName>
    </submittedName>
</protein>
<keyword evidence="3" id="KW-1003">Cell membrane</keyword>
<evidence type="ECO:0000256" key="6">
    <source>
        <dbReference type="ARBA" id="ARBA00023136"/>
    </source>
</evidence>
<feature type="transmembrane region" description="Helical" evidence="7">
    <location>
        <begin position="50"/>
        <end position="71"/>
    </location>
</feature>
<dbReference type="RefSeq" id="WP_386399627.1">
    <property type="nucleotide sequence ID" value="NZ_JBHSPT010000046.1"/>
</dbReference>
<proteinExistence type="predicted"/>
<evidence type="ECO:0000256" key="5">
    <source>
        <dbReference type="ARBA" id="ARBA00022989"/>
    </source>
</evidence>
<feature type="transmembrane region" description="Helical" evidence="7">
    <location>
        <begin position="349"/>
        <end position="372"/>
    </location>
</feature>
<evidence type="ECO:0000313" key="9">
    <source>
        <dbReference type="EMBL" id="MFC6057657.1"/>
    </source>
</evidence>
<comment type="subcellular location">
    <subcellularLocation>
        <location evidence="1">Cell membrane</location>
        <topology evidence="1">Multi-pass membrane protein</topology>
    </subcellularLocation>
</comment>
<dbReference type="Gene3D" id="1.20.1250.20">
    <property type="entry name" value="MFS general substrate transporter like domains"/>
    <property type="match status" value="1"/>
</dbReference>
<dbReference type="Pfam" id="PF05977">
    <property type="entry name" value="MFS_3"/>
    <property type="match status" value="1"/>
</dbReference>
<keyword evidence="6 7" id="KW-0472">Membrane</keyword>
<dbReference type="PANTHER" id="PTHR23513">
    <property type="entry name" value="INTEGRAL MEMBRANE EFFLUX PROTEIN-RELATED"/>
    <property type="match status" value="1"/>
</dbReference>
<evidence type="ECO:0000256" key="7">
    <source>
        <dbReference type="SAM" id="Phobius"/>
    </source>
</evidence>
<feature type="transmembrane region" description="Helical" evidence="7">
    <location>
        <begin position="378"/>
        <end position="399"/>
    </location>
</feature>
<feature type="transmembrane region" description="Helical" evidence="7">
    <location>
        <begin position="317"/>
        <end position="337"/>
    </location>
</feature>
<feature type="transmembrane region" description="Helical" evidence="7">
    <location>
        <begin position="163"/>
        <end position="192"/>
    </location>
</feature>
<dbReference type="PANTHER" id="PTHR23513:SF11">
    <property type="entry name" value="STAPHYLOFERRIN A TRANSPORTER"/>
    <property type="match status" value="1"/>
</dbReference>
<name>A0ABW1M3G2_9ACTN</name>
<reference evidence="10" key="1">
    <citation type="journal article" date="2019" name="Int. J. Syst. Evol. Microbiol.">
        <title>The Global Catalogue of Microorganisms (GCM) 10K type strain sequencing project: providing services to taxonomists for standard genome sequencing and annotation.</title>
        <authorList>
            <consortium name="The Broad Institute Genomics Platform"/>
            <consortium name="The Broad Institute Genome Sequencing Center for Infectious Disease"/>
            <person name="Wu L."/>
            <person name="Ma J."/>
        </authorList>
    </citation>
    <scope>NUCLEOTIDE SEQUENCE [LARGE SCALE GENOMIC DNA]</scope>
    <source>
        <strain evidence="10">JCM 12763</strain>
    </source>
</reference>
<dbReference type="Proteomes" id="UP001596242">
    <property type="component" value="Unassembled WGS sequence"/>
</dbReference>
<evidence type="ECO:0000256" key="2">
    <source>
        <dbReference type="ARBA" id="ARBA00022448"/>
    </source>
</evidence>
<evidence type="ECO:0000256" key="3">
    <source>
        <dbReference type="ARBA" id="ARBA00022475"/>
    </source>
</evidence>
<accession>A0ABW1M3G2</accession>
<dbReference type="EMBL" id="JBHSPT010000046">
    <property type="protein sequence ID" value="MFC6057657.1"/>
    <property type="molecule type" value="Genomic_DNA"/>
</dbReference>
<dbReference type="PROSITE" id="PS50850">
    <property type="entry name" value="MFS"/>
    <property type="match status" value="1"/>
</dbReference>
<evidence type="ECO:0000256" key="4">
    <source>
        <dbReference type="ARBA" id="ARBA00022692"/>
    </source>
</evidence>
<evidence type="ECO:0000256" key="1">
    <source>
        <dbReference type="ARBA" id="ARBA00004651"/>
    </source>
</evidence>
<keyword evidence="4 7" id="KW-0812">Transmembrane</keyword>
<sequence length="427" mass="43661">MSRRGGRETFAALRVPNFRLYFAGQSVSLVGTWMQAVAQSWLVLQLTGSGTVLGLVVAAQFLPVLLLGPYGGLIADRADKRHLLMATQTALAALALLLGLLTATHLVRLWIVVLLAVVLGTVSAVDNPTRQTFVPEVIGPHLLRGAVSLNSVMTNTARAIGPALAGVLIASVGVGVCFLANAASFAAVLLALRIMRTGQLQPSPALQKAPGQLAAGLRYVRGTPGLWAPLAMMALIGTLAYEFQVVIPLLARTGAHGDARTYGFMASAMGLGAVAGGLTVAAYGRAGVVPLIGAAASFAAALTAAAAVTPWLPVELVALACVGMGGTVFLATGNTTLQLVADPSFRGRVMALWSVTFLGSTPVGGPIVGAVAEHLGPRAGLGLGAAACLAAVVLGLLVLPRIPPRHRFLETLAAPDPPPALTETDRT</sequence>
<keyword evidence="5 7" id="KW-1133">Transmembrane helix</keyword>
<evidence type="ECO:0000259" key="8">
    <source>
        <dbReference type="PROSITE" id="PS50850"/>
    </source>
</evidence>
<organism evidence="9 10">
    <name type="scientific">Streptomyces pratens</name>
    <dbReference type="NCBI Taxonomy" id="887456"/>
    <lineage>
        <taxon>Bacteria</taxon>
        <taxon>Bacillati</taxon>
        <taxon>Actinomycetota</taxon>
        <taxon>Actinomycetes</taxon>
        <taxon>Kitasatosporales</taxon>
        <taxon>Streptomycetaceae</taxon>
        <taxon>Streptomyces</taxon>
    </lineage>
</organism>
<gene>
    <name evidence="9" type="ORF">ACFP50_20030</name>
</gene>
<feature type="transmembrane region" description="Helical" evidence="7">
    <location>
        <begin position="20"/>
        <end position="44"/>
    </location>
</feature>
<feature type="transmembrane region" description="Helical" evidence="7">
    <location>
        <begin position="262"/>
        <end position="284"/>
    </location>
</feature>
<dbReference type="InterPro" id="IPR036259">
    <property type="entry name" value="MFS_trans_sf"/>
</dbReference>
<dbReference type="SUPFAM" id="SSF103473">
    <property type="entry name" value="MFS general substrate transporter"/>
    <property type="match status" value="1"/>
</dbReference>
<dbReference type="CDD" id="cd06173">
    <property type="entry name" value="MFS_MefA_like"/>
    <property type="match status" value="1"/>
</dbReference>
<comment type="caution">
    <text evidence="9">The sequence shown here is derived from an EMBL/GenBank/DDBJ whole genome shotgun (WGS) entry which is preliminary data.</text>
</comment>